<evidence type="ECO:0000256" key="2">
    <source>
        <dbReference type="ARBA" id="ARBA00004370"/>
    </source>
</evidence>
<keyword evidence="9" id="KW-1133">Transmembrane helix</keyword>
<keyword evidence="9" id="KW-0472">Membrane</keyword>
<keyword evidence="8" id="KW-0902">Two-component regulatory system</keyword>
<evidence type="ECO:0000256" key="9">
    <source>
        <dbReference type="SAM" id="Phobius"/>
    </source>
</evidence>
<keyword evidence="9" id="KW-0812">Transmembrane</keyword>
<keyword evidence="6" id="KW-0418">Kinase</keyword>
<evidence type="ECO:0000256" key="4">
    <source>
        <dbReference type="ARBA" id="ARBA00022679"/>
    </source>
</evidence>
<comment type="caution">
    <text evidence="12">The sequence shown here is derived from an EMBL/GenBank/DDBJ whole genome shotgun (WGS) entry which is preliminary data.</text>
</comment>
<keyword evidence="5" id="KW-0547">Nucleotide-binding</keyword>
<dbReference type="InterPro" id="IPR000014">
    <property type="entry name" value="PAS"/>
</dbReference>
<name>A0ABS6MRZ5_9GAMM</name>
<sequence length="456" mass="50306">MPEPGRYRARLQLSSRSRLTLCCMLLTALGLAGLAHFKQLSLWYILAIMAAAVGLWLMFNWVLAPLRREILALNLHAQNLQDGSFNTSANQLQVDELAPLATSLTRMSAQLRAERASLYQRELLLDTILQSSPTAFILTSHADTVIMANPAACQLLNNGRKFNGSKLFSLNNLSTPLQQALAAKQQGLIRLDNSNQSVWHLSVSQFQLNQQQHWLYLLKPLTREIQREELNAWKKLLRVIGHELNNTLAPLSSLAFSGKQIADQQQQSQLSQLFDTVSERCLHLNQFVQAYINFAKLPLPHLSNVNWPRLINQLQDQFEFELLGDLPKRTWLADSQQLAQLMLNVLKNAHESGSAASDISLRCVELANELQLQITDGGGGIAEALLNQVLVPFYSSKPSGSGIGLTLCRDIAEAHGGSISLRNTISTASGAAVSGLEVTIRLPAANQTTTPTSGQH</sequence>
<evidence type="ECO:0000256" key="3">
    <source>
        <dbReference type="ARBA" id="ARBA00012438"/>
    </source>
</evidence>
<reference evidence="12 13" key="1">
    <citation type="submission" date="2021-06" db="EMBL/GenBank/DDBJ databases">
        <title>Rheinheimera indica sp. nov., isolated from deep-sea sediment.</title>
        <authorList>
            <person name="Wang Z."/>
            <person name="Zhang X.-Y."/>
        </authorList>
    </citation>
    <scope>NUCLEOTIDE SEQUENCE [LARGE SCALE GENOMIC DNA]</scope>
    <source>
        <strain evidence="12 13">SM2107</strain>
    </source>
</reference>
<dbReference type="PROSITE" id="PS50109">
    <property type="entry name" value="HIS_KIN"/>
    <property type="match status" value="1"/>
</dbReference>
<keyword evidence="7" id="KW-0067">ATP-binding</keyword>
<dbReference type="Proteomes" id="UP000704611">
    <property type="component" value="Unassembled WGS sequence"/>
</dbReference>
<dbReference type="InterPro" id="IPR005467">
    <property type="entry name" value="His_kinase_dom"/>
</dbReference>
<evidence type="ECO:0000259" key="10">
    <source>
        <dbReference type="PROSITE" id="PS50109"/>
    </source>
</evidence>
<dbReference type="Pfam" id="PF02518">
    <property type="entry name" value="HATPase_c"/>
    <property type="match status" value="1"/>
</dbReference>
<evidence type="ECO:0000256" key="5">
    <source>
        <dbReference type="ARBA" id="ARBA00022741"/>
    </source>
</evidence>
<keyword evidence="4" id="KW-0808">Transferase</keyword>
<proteinExistence type="predicted"/>
<evidence type="ECO:0000313" key="13">
    <source>
        <dbReference type="Proteomes" id="UP000704611"/>
    </source>
</evidence>
<dbReference type="EMBL" id="JAHRID010000011">
    <property type="protein sequence ID" value="MBV2131072.1"/>
    <property type="molecule type" value="Genomic_DNA"/>
</dbReference>
<dbReference type="PANTHER" id="PTHR42878:SF7">
    <property type="entry name" value="SENSOR HISTIDINE KINASE GLRK"/>
    <property type="match status" value="1"/>
</dbReference>
<keyword evidence="13" id="KW-1185">Reference proteome</keyword>
<comment type="subcellular location">
    <subcellularLocation>
        <location evidence="2">Membrane</location>
    </subcellularLocation>
</comment>
<dbReference type="PROSITE" id="PS50885">
    <property type="entry name" value="HAMP"/>
    <property type="match status" value="1"/>
</dbReference>
<protein>
    <recommendedName>
        <fullName evidence="3">histidine kinase</fullName>
        <ecNumber evidence="3">2.7.13.3</ecNumber>
    </recommendedName>
</protein>
<accession>A0ABS6MRZ5</accession>
<dbReference type="EC" id="2.7.13.3" evidence="3"/>
<dbReference type="Pfam" id="PF13188">
    <property type="entry name" value="PAS_8"/>
    <property type="match status" value="1"/>
</dbReference>
<feature type="domain" description="HAMP" evidence="11">
    <location>
        <begin position="64"/>
        <end position="116"/>
    </location>
</feature>
<dbReference type="InterPro" id="IPR050351">
    <property type="entry name" value="BphY/WalK/GraS-like"/>
</dbReference>
<organism evidence="12 13">
    <name type="scientific">Arsukibacterium indicum</name>
    <dbReference type="NCBI Taxonomy" id="2848612"/>
    <lineage>
        <taxon>Bacteria</taxon>
        <taxon>Pseudomonadati</taxon>
        <taxon>Pseudomonadota</taxon>
        <taxon>Gammaproteobacteria</taxon>
        <taxon>Chromatiales</taxon>
        <taxon>Chromatiaceae</taxon>
        <taxon>Arsukibacterium</taxon>
    </lineage>
</organism>
<evidence type="ECO:0000256" key="6">
    <source>
        <dbReference type="ARBA" id="ARBA00022777"/>
    </source>
</evidence>
<evidence type="ECO:0000313" key="12">
    <source>
        <dbReference type="EMBL" id="MBV2131072.1"/>
    </source>
</evidence>
<comment type="catalytic activity">
    <reaction evidence="1">
        <text>ATP + protein L-histidine = ADP + protein N-phospho-L-histidine.</text>
        <dbReference type="EC" id="2.7.13.3"/>
    </reaction>
</comment>
<dbReference type="InterPro" id="IPR003594">
    <property type="entry name" value="HATPase_dom"/>
</dbReference>
<evidence type="ECO:0000259" key="11">
    <source>
        <dbReference type="PROSITE" id="PS50885"/>
    </source>
</evidence>
<dbReference type="InterPro" id="IPR003660">
    <property type="entry name" value="HAMP_dom"/>
</dbReference>
<feature type="transmembrane region" description="Helical" evidence="9">
    <location>
        <begin position="43"/>
        <end position="63"/>
    </location>
</feature>
<feature type="transmembrane region" description="Helical" evidence="9">
    <location>
        <begin position="20"/>
        <end position="37"/>
    </location>
</feature>
<dbReference type="PANTHER" id="PTHR42878">
    <property type="entry name" value="TWO-COMPONENT HISTIDINE KINASE"/>
    <property type="match status" value="1"/>
</dbReference>
<gene>
    <name evidence="12" type="ORF">KQY15_18380</name>
</gene>
<feature type="domain" description="Histidine kinase" evidence="10">
    <location>
        <begin position="239"/>
        <end position="446"/>
    </location>
</feature>
<dbReference type="SMART" id="SM00387">
    <property type="entry name" value="HATPase_c"/>
    <property type="match status" value="1"/>
</dbReference>
<evidence type="ECO:0000256" key="7">
    <source>
        <dbReference type="ARBA" id="ARBA00022840"/>
    </source>
</evidence>
<evidence type="ECO:0000256" key="8">
    <source>
        <dbReference type="ARBA" id="ARBA00023012"/>
    </source>
</evidence>
<evidence type="ECO:0000256" key="1">
    <source>
        <dbReference type="ARBA" id="ARBA00000085"/>
    </source>
</evidence>